<keyword evidence="3" id="KW-0325">Glycoprotein</keyword>
<evidence type="ECO:0000313" key="7">
    <source>
        <dbReference type="EMBL" id="KAK7460820.1"/>
    </source>
</evidence>
<comment type="subcellular location">
    <subcellularLocation>
        <location evidence="1">Membrane</location>
    </subcellularLocation>
</comment>
<dbReference type="EMBL" id="JBANRG010000014">
    <property type="protein sequence ID" value="KAK7460820.1"/>
    <property type="molecule type" value="Genomic_DNA"/>
</dbReference>
<dbReference type="InterPro" id="IPR013320">
    <property type="entry name" value="ConA-like_dom_sf"/>
</dbReference>
<feature type="compositionally biased region" description="Polar residues" evidence="5">
    <location>
        <begin position="152"/>
        <end position="179"/>
    </location>
</feature>
<evidence type="ECO:0000256" key="3">
    <source>
        <dbReference type="ARBA" id="ARBA00023180"/>
    </source>
</evidence>
<proteinExistence type="predicted"/>
<keyword evidence="6" id="KW-0812">Transmembrane</keyword>
<evidence type="ECO:0000256" key="5">
    <source>
        <dbReference type="SAM" id="MobiDB-lite"/>
    </source>
</evidence>
<dbReference type="PANTHER" id="PTHR31361">
    <property type="entry name" value="BETA-GLUCAN SYNTHESIS-ASSOCIATED PROTEIN KRE6-RELATED"/>
    <property type="match status" value="1"/>
</dbReference>
<dbReference type="Gene3D" id="2.60.120.200">
    <property type="match status" value="1"/>
</dbReference>
<evidence type="ECO:0000313" key="8">
    <source>
        <dbReference type="Proteomes" id="UP001498398"/>
    </source>
</evidence>
<reference evidence="7 8" key="1">
    <citation type="submission" date="2024-01" db="EMBL/GenBank/DDBJ databases">
        <title>A draft genome for the cacao thread blight pathogen Marasmiellus scandens.</title>
        <authorList>
            <person name="Baruah I.K."/>
            <person name="Leung J."/>
            <person name="Bukari Y."/>
            <person name="Amoako-Attah I."/>
            <person name="Meinhardt L.W."/>
            <person name="Bailey B.A."/>
            <person name="Cohen S.P."/>
        </authorList>
    </citation>
    <scope>NUCLEOTIDE SEQUENCE [LARGE SCALE GENOMIC DNA]</scope>
    <source>
        <strain evidence="7 8">GH-19</strain>
    </source>
</reference>
<dbReference type="PANTHER" id="PTHR31361:SF1">
    <property type="entry name" value="BETA-GLUCAN SYNTHESIS-ASSOCIATED PROTEIN KRE6-RELATED"/>
    <property type="match status" value="1"/>
</dbReference>
<comment type="caution">
    <text evidence="7">The sequence shown here is derived from an EMBL/GenBank/DDBJ whole genome shotgun (WGS) entry which is preliminary data.</text>
</comment>
<feature type="transmembrane region" description="Helical" evidence="6">
    <location>
        <begin position="346"/>
        <end position="366"/>
    </location>
</feature>
<keyword evidence="2 6" id="KW-0472">Membrane</keyword>
<feature type="compositionally biased region" description="Polar residues" evidence="5">
    <location>
        <begin position="82"/>
        <end position="95"/>
    </location>
</feature>
<feature type="region of interest" description="Disordered" evidence="5">
    <location>
        <begin position="82"/>
        <end position="181"/>
    </location>
</feature>
<keyword evidence="6" id="KW-1133">Transmembrane helix</keyword>
<keyword evidence="4" id="KW-0961">Cell wall biogenesis/degradation</keyword>
<evidence type="ECO:0000256" key="2">
    <source>
        <dbReference type="ARBA" id="ARBA00023136"/>
    </source>
</evidence>
<feature type="compositionally biased region" description="Low complexity" evidence="5">
    <location>
        <begin position="141"/>
        <end position="151"/>
    </location>
</feature>
<dbReference type="Pfam" id="PF03935">
    <property type="entry name" value="SKN1_KRE6_Sbg1"/>
    <property type="match status" value="1"/>
</dbReference>
<organism evidence="7 8">
    <name type="scientific">Marasmiellus scandens</name>
    <dbReference type="NCBI Taxonomy" id="2682957"/>
    <lineage>
        <taxon>Eukaryota</taxon>
        <taxon>Fungi</taxon>
        <taxon>Dikarya</taxon>
        <taxon>Basidiomycota</taxon>
        <taxon>Agaricomycotina</taxon>
        <taxon>Agaricomycetes</taxon>
        <taxon>Agaricomycetidae</taxon>
        <taxon>Agaricales</taxon>
        <taxon>Marasmiineae</taxon>
        <taxon>Omphalotaceae</taxon>
        <taxon>Marasmiellus</taxon>
    </lineage>
</organism>
<protein>
    <submittedName>
        <fullName evidence="7">Uncharacterized protein</fullName>
    </submittedName>
</protein>
<dbReference type="Proteomes" id="UP001498398">
    <property type="component" value="Unassembled WGS sequence"/>
</dbReference>
<name>A0ABR1JGJ6_9AGAR</name>
<evidence type="ECO:0000256" key="6">
    <source>
        <dbReference type="SAM" id="Phobius"/>
    </source>
</evidence>
<dbReference type="InterPro" id="IPR005629">
    <property type="entry name" value="Skn1/Kre6/Sbg1"/>
</dbReference>
<evidence type="ECO:0000256" key="1">
    <source>
        <dbReference type="ARBA" id="ARBA00004370"/>
    </source>
</evidence>
<accession>A0ABR1JGJ6</accession>
<evidence type="ECO:0000256" key="4">
    <source>
        <dbReference type="ARBA" id="ARBA00023316"/>
    </source>
</evidence>
<dbReference type="SUPFAM" id="SSF49899">
    <property type="entry name" value="Concanavalin A-like lectins/glucanases"/>
    <property type="match status" value="1"/>
</dbReference>
<sequence length="500" mass="54041">MSQADNDDTESTLLEFLAPSTATATSLHPPAPRRGSMILYRFTEPDEFPPAASNSKPMSFTTRLSENRMSSAQEVVIDGLPLTTTNKLPSPTTENLLSFSSVSLPPPNQSATSDQEDSGLLPPVPPFHRESSYGSSGSGNSGKSASSSNGNTVASISASRRNSTISQLSGSPSHISVSLSDDDSKYPSFLRTLSSKSSFGGAGVAGIGTGYGNGAANGRSSGLSTMSAYNNVPTGASVPDSPSSLVLSSTSRHSESISHFADQRSDEKNSLFRPASTQVLRTHGRGLVPYIYDPDTDEAASVDDEDMLHDPAFDEEERPTFFFKRNSSGKRQFVVSRSQLEPILKIITLILLIFALLALFTAYPIIRAVRDGGIGRFREGDWVGDQKQIPLQSLPSFPSLIDADTPNTPDVRMRTGFDGEEYELVFSDEFEKEGRTFYPGDDPFWESPSLWYGATQDVEWYDPSQVTTRNGSLVVTLDSADVAERKTPGEYLEISEKANS</sequence>
<keyword evidence="8" id="KW-1185">Reference proteome</keyword>
<gene>
    <name evidence="7" type="ORF">VKT23_008749</name>
</gene>